<dbReference type="PANTHER" id="PTHR42928:SF5">
    <property type="entry name" value="BLR1237 PROTEIN"/>
    <property type="match status" value="1"/>
</dbReference>
<evidence type="ECO:0000313" key="4">
    <source>
        <dbReference type="Proteomes" id="UP000697995"/>
    </source>
</evidence>
<dbReference type="Pfam" id="PF03401">
    <property type="entry name" value="TctC"/>
    <property type="match status" value="1"/>
</dbReference>
<sequence>MLGQTSGGQRPMPRILALLALVAGLASAGPARAQSAAVIVTSFGPASAADIVARLLAAEFQPLLGRPFAVKNVTGAAGTIAVNEVVRARPDGETLLFTPIGPIAIQPSFLRNAGYKASDLAPICMVNRAPLIMMTPQGSGLRTVADVVKRAKQAAAPMPYASTGMGTTPHLSMVTFARAASLKMDHIVYRGPSDVMVAFQQGAVEIFNDHPSSVRANNLHPIAVLNPERVPDFPDLPTMREQGFDVNFAIWHGLFAPAATPPAVIARYEAACETAVRSEAMRVGHERITTPIVFQNARDFGATVAADARTMASVIEEGGLRQAE</sequence>
<feature type="chain" id="PRO_5045558017" description="Tripartite tricarboxylate transporter substrate binding protein" evidence="2">
    <location>
        <begin position="34"/>
        <end position="324"/>
    </location>
</feature>
<dbReference type="Gene3D" id="3.40.190.10">
    <property type="entry name" value="Periplasmic binding protein-like II"/>
    <property type="match status" value="1"/>
</dbReference>
<evidence type="ECO:0000256" key="2">
    <source>
        <dbReference type="SAM" id="SignalP"/>
    </source>
</evidence>
<comment type="similarity">
    <text evidence="1">Belongs to the UPF0065 (bug) family.</text>
</comment>
<accession>A0ABS1CYI1</accession>
<proteinExistence type="inferred from homology"/>
<evidence type="ECO:0008006" key="5">
    <source>
        <dbReference type="Google" id="ProtNLM"/>
    </source>
</evidence>
<protein>
    <recommendedName>
        <fullName evidence="5">Tripartite tricarboxylate transporter substrate binding protein</fullName>
    </recommendedName>
</protein>
<dbReference type="InterPro" id="IPR005064">
    <property type="entry name" value="BUG"/>
</dbReference>
<dbReference type="PANTHER" id="PTHR42928">
    <property type="entry name" value="TRICARBOXYLATE-BINDING PROTEIN"/>
    <property type="match status" value="1"/>
</dbReference>
<feature type="signal peptide" evidence="2">
    <location>
        <begin position="1"/>
        <end position="33"/>
    </location>
</feature>
<keyword evidence="4" id="KW-1185">Reference proteome</keyword>
<reference evidence="3 4" key="1">
    <citation type="journal article" date="2020" name="Microorganisms">
        <title>Osmotic Adaptation and Compatible Solute Biosynthesis of Phototrophic Bacteria as Revealed from Genome Analyses.</title>
        <authorList>
            <person name="Imhoff J.F."/>
            <person name="Rahn T."/>
            <person name="Kunzel S."/>
            <person name="Keller A."/>
            <person name="Neulinger S.C."/>
        </authorList>
    </citation>
    <scope>NUCLEOTIDE SEQUENCE [LARGE SCALE GENOMIC DNA]</scope>
    <source>
        <strain evidence="3 4">DSM 15382</strain>
    </source>
</reference>
<dbReference type="SUPFAM" id="SSF53850">
    <property type="entry name" value="Periplasmic binding protein-like II"/>
    <property type="match status" value="1"/>
</dbReference>
<comment type="caution">
    <text evidence="3">The sequence shown here is derived from an EMBL/GenBank/DDBJ whole genome shotgun (WGS) entry which is preliminary data.</text>
</comment>
<evidence type="ECO:0000313" key="3">
    <source>
        <dbReference type="EMBL" id="MBK1659077.1"/>
    </source>
</evidence>
<dbReference type="PIRSF" id="PIRSF017082">
    <property type="entry name" value="YflP"/>
    <property type="match status" value="1"/>
</dbReference>
<dbReference type="EMBL" id="NRSG01000081">
    <property type="protein sequence ID" value="MBK1659077.1"/>
    <property type="molecule type" value="Genomic_DNA"/>
</dbReference>
<dbReference type="Proteomes" id="UP000697995">
    <property type="component" value="Unassembled WGS sequence"/>
</dbReference>
<organism evidence="3 4">
    <name type="scientific">Paracraurococcus ruber</name>
    <dbReference type="NCBI Taxonomy" id="77675"/>
    <lineage>
        <taxon>Bacteria</taxon>
        <taxon>Pseudomonadati</taxon>
        <taxon>Pseudomonadota</taxon>
        <taxon>Alphaproteobacteria</taxon>
        <taxon>Acetobacterales</taxon>
        <taxon>Roseomonadaceae</taxon>
        <taxon>Paracraurococcus</taxon>
    </lineage>
</organism>
<gene>
    <name evidence="3" type="ORF">CKO45_12615</name>
</gene>
<evidence type="ECO:0000256" key="1">
    <source>
        <dbReference type="ARBA" id="ARBA00006987"/>
    </source>
</evidence>
<dbReference type="CDD" id="cd07012">
    <property type="entry name" value="PBP2_Bug_TTT"/>
    <property type="match status" value="1"/>
</dbReference>
<name>A0ABS1CYI1_9PROT</name>
<dbReference type="Gene3D" id="3.40.190.150">
    <property type="entry name" value="Bordetella uptake gene, domain 1"/>
    <property type="match status" value="1"/>
</dbReference>
<dbReference type="InterPro" id="IPR042100">
    <property type="entry name" value="Bug_dom1"/>
</dbReference>
<keyword evidence="2" id="KW-0732">Signal</keyword>